<reference evidence="4 5" key="1">
    <citation type="journal article" date="2014" name="BMC Genomics">
        <title>Comparative genome sequencing reveals chemotype-specific gene clusters in the toxigenic black mold Stachybotrys.</title>
        <authorList>
            <person name="Semeiks J."/>
            <person name="Borek D."/>
            <person name="Otwinowski Z."/>
            <person name="Grishin N.V."/>
        </authorList>
    </citation>
    <scope>NUCLEOTIDE SEQUENCE [LARGE SCALE GENOMIC DNA]</scope>
    <source>
        <strain evidence="5">CBS 109288 / IBT 7711</strain>
    </source>
</reference>
<dbReference type="GO" id="GO:0008270">
    <property type="term" value="F:zinc ion binding"/>
    <property type="evidence" value="ECO:0007669"/>
    <property type="project" value="UniProtKB-KW"/>
</dbReference>
<dbReference type="PROSITE" id="PS50157">
    <property type="entry name" value="ZINC_FINGER_C2H2_2"/>
    <property type="match status" value="1"/>
</dbReference>
<accession>A0A084ANU1</accession>
<keyword evidence="1" id="KW-0862">Zinc</keyword>
<protein>
    <recommendedName>
        <fullName evidence="3">C2H2-type domain-containing protein</fullName>
    </recommendedName>
</protein>
<organism evidence="4 5">
    <name type="scientific">Stachybotrys chartarum (strain CBS 109288 / IBT 7711)</name>
    <name type="common">Toxic black mold</name>
    <name type="synonym">Stilbospora chartarum</name>
    <dbReference type="NCBI Taxonomy" id="1280523"/>
    <lineage>
        <taxon>Eukaryota</taxon>
        <taxon>Fungi</taxon>
        <taxon>Dikarya</taxon>
        <taxon>Ascomycota</taxon>
        <taxon>Pezizomycotina</taxon>
        <taxon>Sordariomycetes</taxon>
        <taxon>Hypocreomycetidae</taxon>
        <taxon>Hypocreales</taxon>
        <taxon>Stachybotryaceae</taxon>
        <taxon>Stachybotrys</taxon>
    </lineage>
</organism>
<dbReference type="PANTHER" id="PTHR38166:SF1">
    <property type="entry name" value="C2H2-TYPE DOMAIN-CONTAINING PROTEIN"/>
    <property type="match status" value="1"/>
</dbReference>
<evidence type="ECO:0000256" key="1">
    <source>
        <dbReference type="PROSITE-ProRule" id="PRU00042"/>
    </source>
</evidence>
<feature type="region of interest" description="Disordered" evidence="2">
    <location>
        <begin position="273"/>
        <end position="293"/>
    </location>
</feature>
<feature type="region of interest" description="Disordered" evidence="2">
    <location>
        <begin position="1"/>
        <end position="64"/>
    </location>
</feature>
<dbReference type="PANTHER" id="PTHR38166">
    <property type="entry name" value="C2H2-TYPE DOMAIN-CONTAINING PROTEIN-RELATED"/>
    <property type="match status" value="1"/>
</dbReference>
<evidence type="ECO:0000259" key="3">
    <source>
        <dbReference type="PROSITE" id="PS50157"/>
    </source>
</evidence>
<dbReference type="EMBL" id="KL648636">
    <property type="protein sequence ID" value="KEY66970.1"/>
    <property type="molecule type" value="Genomic_DNA"/>
</dbReference>
<dbReference type="Proteomes" id="UP000028045">
    <property type="component" value="Unassembled WGS sequence"/>
</dbReference>
<name>A0A084ANU1_STACB</name>
<evidence type="ECO:0000313" key="5">
    <source>
        <dbReference type="Proteomes" id="UP000028045"/>
    </source>
</evidence>
<gene>
    <name evidence="4" type="ORF">S7711_05090</name>
</gene>
<sequence>MYEGLCTEDVTGTCGPSPQSPSNVGNRAIAKLAGQKRQLQKDDTDGEKDTEAADSAKRSKISKRAKTETNLKSFACPYFKYDPKRFGKHRTCCGPGFKDLNRLKEHLKRQHRSFECNRCYELFHKEEKLERHQRQSKPCAVKERSKATRDYGDGYDQAQEKELKKRLKADDEAKWAAWYRVLFCIDAKSPEVPSPYFEDSESKTPSSKSLTCGKHQSLSEHVRRVYPRLVLALITEEVERATVGIEGKARLSIQNRLPDIAFKLKRLFQNIQPPSVQGDDADNDTEPSPPAAEDVETDFFKNLEDLQTECFDFSDSGYLDAGPTDYSSLLSYTDTSNMPLLSSTSGSSFDILDGDAFGRSGFYDPPRPY</sequence>
<feature type="compositionally biased region" description="Basic and acidic residues" evidence="2">
    <location>
        <begin position="39"/>
        <end position="57"/>
    </location>
</feature>
<dbReference type="OrthoDB" id="5154027at2759"/>
<dbReference type="HOGENOM" id="CLU_609994_0_0_1"/>
<keyword evidence="1" id="KW-0863">Zinc-finger</keyword>
<feature type="compositionally biased region" description="Polar residues" evidence="2">
    <location>
        <begin position="14"/>
        <end position="25"/>
    </location>
</feature>
<dbReference type="AlphaFoldDB" id="A0A084ANU1"/>
<keyword evidence="5" id="KW-1185">Reference proteome</keyword>
<evidence type="ECO:0000313" key="4">
    <source>
        <dbReference type="EMBL" id="KEY66970.1"/>
    </source>
</evidence>
<evidence type="ECO:0000256" key="2">
    <source>
        <dbReference type="SAM" id="MobiDB-lite"/>
    </source>
</evidence>
<dbReference type="InterPro" id="IPR013087">
    <property type="entry name" value="Znf_C2H2_type"/>
</dbReference>
<feature type="domain" description="C2H2-type" evidence="3">
    <location>
        <begin position="114"/>
        <end position="145"/>
    </location>
</feature>
<keyword evidence="1" id="KW-0479">Metal-binding</keyword>
<proteinExistence type="predicted"/>